<dbReference type="GO" id="GO:0005737">
    <property type="term" value="C:cytoplasm"/>
    <property type="evidence" value="ECO:0007669"/>
    <property type="project" value="TreeGrafter"/>
</dbReference>
<organism evidence="3 4">
    <name type="scientific">Ceratosolen solmsi marchali</name>
    <dbReference type="NCBI Taxonomy" id="326594"/>
    <lineage>
        <taxon>Eukaryota</taxon>
        <taxon>Metazoa</taxon>
        <taxon>Ecdysozoa</taxon>
        <taxon>Arthropoda</taxon>
        <taxon>Hexapoda</taxon>
        <taxon>Insecta</taxon>
        <taxon>Pterygota</taxon>
        <taxon>Neoptera</taxon>
        <taxon>Endopterygota</taxon>
        <taxon>Hymenoptera</taxon>
        <taxon>Apocrita</taxon>
        <taxon>Proctotrupomorpha</taxon>
        <taxon>Chalcidoidea</taxon>
        <taxon>Agaonidae</taxon>
        <taxon>Agaoninae</taxon>
        <taxon>Ceratosolen</taxon>
    </lineage>
</organism>
<evidence type="ECO:0000313" key="4">
    <source>
        <dbReference type="RefSeq" id="XP_011496669.1"/>
    </source>
</evidence>
<feature type="domain" description="Trafficking protein particle complex subunit 11" evidence="2">
    <location>
        <begin position="261"/>
        <end position="514"/>
    </location>
</feature>
<evidence type="ECO:0000313" key="3">
    <source>
        <dbReference type="Proteomes" id="UP000695007"/>
    </source>
</evidence>
<evidence type="ECO:0000259" key="2">
    <source>
        <dbReference type="Pfam" id="PF11817"/>
    </source>
</evidence>
<feature type="domain" description="Gryzun putative trafficking through Golgi" evidence="1">
    <location>
        <begin position="940"/>
        <end position="1050"/>
    </location>
</feature>
<dbReference type="InterPro" id="IPR021773">
    <property type="entry name" value="TPC11"/>
</dbReference>
<sequence>MSDLPAELTARPLALIGLFGLDIYNSVHHSIWDAFVNNRRPDGAAVQFKLISSTHEFPTVKPKRNSYEWYIPKGILKRNWMNKYLNEVLAVIVVFYDLDWHDPQWNEKKMECASRVQSLRAALEGRNTKIAIVLIQNELLSPPGTEDLVATERATALCAACELTSKTLYFLPYADHLLGYTFRLEHVLYDLAQSFYHQEYRIVKSHREQLNKTAHQYLFVRHQFKMAFLNELKQDQNTAHKHYQQAYNNLLDIRMVDTNSLEIKTVASFINYKLSRLMFSLKLPKEAIAQFRSHVDRFMTRTGPKELMFEHHTWICTQYSIFAELFNEAIRQGLPAVQTQHPGYYFQMAANHALQRHNACKELCNNVDVYPDPDPLAGEEKLEFYGQRPWRPGKLNAEPADLTREAAAIQALQYKEKTTVNHSMIRIGLLGSAISQFKIYRCPRKRRLLVVEMAEEYFGCKDYGKVLTLLMHMLWEYRSERWPVLLTDVLKSALKAAYLSASIKDYLILALEALGPSTMFSIERKTNIFENIINILQNKPPNSEPNLSEDLKDCAVDKWLAQVNQNESFIFKIDDNMASFIDVKACFTQPKYTVNSTVTIEVFVRNLYHAEVELSKISVTVTGSGYKSEIPIIDSHDRNLIFSAKEVKKYLCQFEAPQLDDSLEIQINKVNLNLGNDKRCSVILQFSASGRETNLLDRMYPEIQQLRGGLFDSVRPLITAKIEQEESNVTIITECKQPALLGEWFSVKILVSSSDKISNVNIFVNLIQDNNSEQLTELSLNMKEKQSSVIFEIDTIEPTSSVEQVVFVRAHNVGDRNFLIKAEYSRCRKKKDSKEITYSFSVVKPFEVSTQFYTILYEPLTKGFIDEPLFIMPHIVSTSPWPIKIEDTSIELGNSLIEERSLSQESILKNIVLEESEAGTDVYCIVPKIGSEQPTSTGVYTIKWRRANDENTIVTSSSVTLTPLWVEDAVIGLETRLPPHGWVRTPLCVSYFIKNHSDYLITLRLTMEANEAFMFAGHKQIDICILPESEKKVEWILLPLIAGFVALPSLSLTVPTDEEYKLNKTRLAEVIERSIPRHVYIMPKSQTIEE</sequence>
<dbReference type="Pfam" id="PF11817">
    <property type="entry name" value="Foie-gras_1"/>
    <property type="match status" value="1"/>
</dbReference>
<reference evidence="4" key="1">
    <citation type="submission" date="2025-08" db="UniProtKB">
        <authorList>
            <consortium name="RefSeq"/>
        </authorList>
    </citation>
    <scope>IDENTIFICATION</scope>
</reference>
<dbReference type="AlphaFoldDB" id="A0AAJ6YEM3"/>
<dbReference type="PANTHER" id="PTHR14374:SF0">
    <property type="entry name" value="TRAFFICKING PROTEIN PARTICLE COMPLEX SUBUNIT 11"/>
    <property type="match status" value="1"/>
</dbReference>
<proteinExistence type="predicted"/>
<dbReference type="RefSeq" id="XP_011496669.1">
    <property type="nucleotide sequence ID" value="XM_011498367.1"/>
</dbReference>
<dbReference type="Proteomes" id="UP000695007">
    <property type="component" value="Unplaced"/>
</dbReference>
<accession>A0AAJ6YEM3</accession>
<dbReference type="InterPro" id="IPR012880">
    <property type="entry name" value="Gryzun"/>
</dbReference>
<name>A0AAJ6YEM3_9HYME</name>
<gene>
    <name evidence="4" type="primary">LOC105361258</name>
</gene>
<dbReference type="PANTHER" id="PTHR14374">
    <property type="entry name" value="FOIE GRAS"/>
    <property type="match status" value="1"/>
</dbReference>
<dbReference type="CTD" id="38391"/>
<evidence type="ECO:0000259" key="1">
    <source>
        <dbReference type="Pfam" id="PF07919"/>
    </source>
</evidence>
<keyword evidence="3" id="KW-1185">Reference proteome</keyword>
<dbReference type="GeneID" id="105361258"/>
<protein>
    <submittedName>
        <fullName evidence="4">Trafficking protein particle complex subunit 11</fullName>
    </submittedName>
</protein>
<dbReference type="Pfam" id="PF07919">
    <property type="entry name" value="Gryzun"/>
    <property type="match status" value="1"/>
</dbReference>
<dbReference type="KEGG" id="csol:105361258"/>